<dbReference type="PROSITE" id="PS51143">
    <property type="entry name" value="MT_A70"/>
    <property type="match status" value="1"/>
</dbReference>
<keyword evidence="6" id="KW-1185">Reference proteome</keyword>
<keyword evidence="2" id="KW-0808">Transferase</keyword>
<keyword evidence="3" id="KW-0949">S-adenosyl-L-methionine</keyword>
<evidence type="ECO:0000256" key="4">
    <source>
        <dbReference type="PROSITE-ProRule" id="PRU00489"/>
    </source>
</evidence>
<dbReference type="GO" id="GO:0008168">
    <property type="term" value="F:methyltransferase activity"/>
    <property type="evidence" value="ECO:0007669"/>
    <property type="project" value="UniProtKB-KW"/>
</dbReference>
<evidence type="ECO:0000313" key="5">
    <source>
        <dbReference type="EMBL" id="ADJ24808.1"/>
    </source>
</evidence>
<dbReference type="InterPro" id="IPR007757">
    <property type="entry name" value="MT-A70-like"/>
</dbReference>
<dbReference type="STRING" id="582899.Hden_3013"/>
<sequence>MTLHVEPLLFSEAEMRGYWPWPHLTAGAYDFIMADPPWRFELYSEKGEEKSAQAHYRTMTIGDIRALPVAGLAADDCLLWMWATAPMLDEQIGVLKAWGFEFKTSGVWVKTTVNDKIAFGTGYVLRNAHEPFLIGTRGNPETARNVRSVVMGRVREHSQKPEEAYRAAEQMMPGARRVELFSRTNRKGWDVWGDETGKLGEVSA</sequence>
<name>D8JVF4_HYPDA</name>
<evidence type="ECO:0000256" key="1">
    <source>
        <dbReference type="ARBA" id="ARBA00022603"/>
    </source>
</evidence>
<gene>
    <name evidence="5" type="ordered locus">Hden_3013</name>
</gene>
<dbReference type="PANTHER" id="PTHR12829">
    <property type="entry name" value="N6-ADENOSINE-METHYLTRANSFERASE"/>
    <property type="match status" value="1"/>
</dbReference>
<proteinExistence type="inferred from homology"/>
<evidence type="ECO:0000313" key="6">
    <source>
        <dbReference type="Proteomes" id="UP000002033"/>
    </source>
</evidence>
<dbReference type="REBASE" id="26837">
    <property type="entry name" value="M.HdeUORF3013P"/>
</dbReference>
<dbReference type="EMBL" id="CP002083">
    <property type="protein sequence ID" value="ADJ24808.1"/>
    <property type="molecule type" value="Genomic_DNA"/>
</dbReference>
<dbReference type="Proteomes" id="UP000002033">
    <property type="component" value="Chromosome"/>
</dbReference>
<dbReference type="Pfam" id="PF05063">
    <property type="entry name" value="MT-A70"/>
    <property type="match status" value="1"/>
</dbReference>
<keyword evidence="1" id="KW-0489">Methyltransferase</keyword>
<accession>D8JVF4</accession>
<dbReference type="InterPro" id="IPR029063">
    <property type="entry name" value="SAM-dependent_MTases_sf"/>
</dbReference>
<dbReference type="SUPFAM" id="SSF53335">
    <property type="entry name" value="S-adenosyl-L-methionine-dependent methyltransferases"/>
    <property type="match status" value="1"/>
</dbReference>
<dbReference type="HOGENOM" id="CLU_018702_2_1_5"/>
<dbReference type="AlphaFoldDB" id="D8JVF4"/>
<protein>
    <submittedName>
        <fullName evidence="5">MT-A70 family protein</fullName>
    </submittedName>
</protein>
<dbReference type="eggNOG" id="COG4725">
    <property type="taxonomic scope" value="Bacteria"/>
</dbReference>
<evidence type="ECO:0000256" key="2">
    <source>
        <dbReference type="ARBA" id="ARBA00022679"/>
    </source>
</evidence>
<dbReference type="KEGG" id="hdn:Hden_3013"/>
<organism evidence="5 6">
    <name type="scientific">Hyphomicrobium denitrificans (strain ATCC 51888 / DSM 1869 / NCIMB 11706 / TK 0415)</name>
    <dbReference type="NCBI Taxonomy" id="582899"/>
    <lineage>
        <taxon>Bacteria</taxon>
        <taxon>Pseudomonadati</taxon>
        <taxon>Pseudomonadota</taxon>
        <taxon>Alphaproteobacteria</taxon>
        <taxon>Hyphomicrobiales</taxon>
        <taxon>Hyphomicrobiaceae</taxon>
        <taxon>Hyphomicrobium</taxon>
    </lineage>
</organism>
<dbReference type="PANTHER" id="PTHR12829:SF7">
    <property type="entry name" value="N6-ADENOSINE-METHYLTRANSFERASE CATALYTIC SUBUNIT"/>
    <property type="match status" value="1"/>
</dbReference>
<dbReference type="RefSeq" id="WP_013216967.1">
    <property type="nucleotide sequence ID" value="NC_014313.1"/>
</dbReference>
<reference evidence="6" key="1">
    <citation type="journal article" date="2011" name="J. Bacteriol.">
        <title>Genome sequences of eight morphologically diverse alphaproteobacteria.</title>
        <authorList>
            <consortium name="US DOE Joint Genome Institute"/>
            <person name="Brown P.J."/>
            <person name="Kysela D.T."/>
            <person name="Buechlein A."/>
            <person name="Hemmerich C."/>
            <person name="Brun Y.V."/>
        </authorList>
    </citation>
    <scope>NUCLEOTIDE SEQUENCE [LARGE SCALE GENOMIC DNA]</scope>
    <source>
        <strain evidence="6">ATCC 51888 / DSM 1869 / NCIB 11706 / TK 0415</strain>
    </source>
</reference>
<comment type="similarity">
    <text evidence="4">Belongs to the MT-A70-like family.</text>
</comment>
<dbReference type="GO" id="GO:0032259">
    <property type="term" value="P:methylation"/>
    <property type="evidence" value="ECO:0007669"/>
    <property type="project" value="UniProtKB-KW"/>
</dbReference>
<evidence type="ECO:0000256" key="3">
    <source>
        <dbReference type="ARBA" id="ARBA00022691"/>
    </source>
</evidence>